<protein>
    <recommendedName>
        <fullName evidence="4">GLPGLI family protein</fullName>
    </recommendedName>
</protein>
<keyword evidence="3" id="KW-1185">Reference proteome</keyword>
<evidence type="ECO:0000313" key="3">
    <source>
        <dbReference type="Proteomes" id="UP000681315"/>
    </source>
</evidence>
<feature type="signal peptide" evidence="1">
    <location>
        <begin position="1"/>
        <end position="18"/>
    </location>
</feature>
<keyword evidence="1" id="KW-0732">Signal</keyword>
<name>A0ABS3SW71_9FLAO</name>
<accession>A0ABS3SW71</accession>
<reference evidence="2 3" key="1">
    <citation type="submission" date="2021-03" db="EMBL/GenBank/DDBJ databases">
        <title>Gelidibacter sp. nov., isolated from costal sediment.</title>
        <authorList>
            <person name="Lun K.-Y."/>
        </authorList>
    </citation>
    <scope>NUCLEOTIDE SEQUENCE [LARGE SCALE GENOMIC DNA]</scope>
    <source>
        <strain evidence="2 3">DF109</strain>
    </source>
</reference>
<proteinExistence type="predicted"/>
<gene>
    <name evidence="2" type="ORF">J4051_17015</name>
</gene>
<organism evidence="2 3">
    <name type="scientific">Gelidibacter pelagius</name>
    <dbReference type="NCBI Taxonomy" id="2819985"/>
    <lineage>
        <taxon>Bacteria</taxon>
        <taxon>Pseudomonadati</taxon>
        <taxon>Bacteroidota</taxon>
        <taxon>Flavobacteriia</taxon>
        <taxon>Flavobacteriales</taxon>
        <taxon>Flavobacteriaceae</taxon>
        <taxon>Gelidibacter</taxon>
    </lineage>
</organism>
<sequence>MKTLLSFLILLTFSQAIAQADKTEFQYYLSTSDFQNRVSGQEKIVPVIKKHEKDYIKISKLVDEKTGKRNKPANFPWAVKLDTTYYFNLRYSRDLQNLEVYIEADIIGKFCAFIIDEDTSPIISSGGANYGGGLTGVLIKESEKWGKNWISEDGKKVKLLITDTSNLELKHGFGHSNSGWKLLSRKNINEILGLSLSEEDIKNLTLEDVKTIVLEKNNVDLQ</sequence>
<evidence type="ECO:0000256" key="1">
    <source>
        <dbReference type="SAM" id="SignalP"/>
    </source>
</evidence>
<dbReference type="RefSeq" id="WP_208235082.1">
    <property type="nucleotide sequence ID" value="NZ_JAGEVG010000025.1"/>
</dbReference>
<dbReference type="Proteomes" id="UP000681315">
    <property type="component" value="Unassembled WGS sequence"/>
</dbReference>
<feature type="chain" id="PRO_5046464301" description="GLPGLI family protein" evidence="1">
    <location>
        <begin position="19"/>
        <end position="222"/>
    </location>
</feature>
<comment type="caution">
    <text evidence="2">The sequence shown here is derived from an EMBL/GenBank/DDBJ whole genome shotgun (WGS) entry which is preliminary data.</text>
</comment>
<evidence type="ECO:0000313" key="2">
    <source>
        <dbReference type="EMBL" id="MBO3099975.1"/>
    </source>
</evidence>
<dbReference type="EMBL" id="JAGEVG010000025">
    <property type="protein sequence ID" value="MBO3099975.1"/>
    <property type="molecule type" value="Genomic_DNA"/>
</dbReference>
<evidence type="ECO:0008006" key="4">
    <source>
        <dbReference type="Google" id="ProtNLM"/>
    </source>
</evidence>